<dbReference type="PANTHER" id="PTHR18895:SF74">
    <property type="entry name" value="MTRF1L RELEASE FACTOR GLUTAMINE METHYLTRANSFERASE"/>
    <property type="match status" value="1"/>
</dbReference>
<feature type="compositionally biased region" description="Basic and acidic residues" evidence="1">
    <location>
        <begin position="1"/>
        <end position="27"/>
    </location>
</feature>
<feature type="compositionally biased region" description="Gly residues" evidence="1">
    <location>
        <begin position="57"/>
        <end position="70"/>
    </location>
</feature>
<feature type="region of interest" description="Disordered" evidence="1">
    <location>
        <begin position="423"/>
        <end position="442"/>
    </location>
</feature>
<name>A0ABP7X230_9ACTN</name>
<organism evidence="3 4">
    <name type="scientific">Actinomadura miaoliensis</name>
    <dbReference type="NCBI Taxonomy" id="430685"/>
    <lineage>
        <taxon>Bacteria</taxon>
        <taxon>Bacillati</taxon>
        <taxon>Actinomycetota</taxon>
        <taxon>Actinomycetes</taxon>
        <taxon>Streptosporangiales</taxon>
        <taxon>Thermomonosporaceae</taxon>
        <taxon>Actinomadura</taxon>
    </lineage>
</organism>
<dbReference type="Proteomes" id="UP001500683">
    <property type="component" value="Unassembled WGS sequence"/>
</dbReference>
<comment type="caution">
    <text evidence="3">The sequence shown here is derived from an EMBL/GenBank/DDBJ whole genome shotgun (WGS) entry which is preliminary data.</text>
</comment>
<dbReference type="GO" id="GO:0008168">
    <property type="term" value="F:methyltransferase activity"/>
    <property type="evidence" value="ECO:0007669"/>
    <property type="project" value="UniProtKB-KW"/>
</dbReference>
<evidence type="ECO:0000256" key="1">
    <source>
        <dbReference type="SAM" id="MobiDB-lite"/>
    </source>
</evidence>
<dbReference type="EMBL" id="BAAAZG010000069">
    <property type="protein sequence ID" value="GAA4102816.1"/>
    <property type="molecule type" value="Genomic_DNA"/>
</dbReference>
<evidence type="ECO:0000259" key="2">
    <source>
        <dbReference type="Pfam" id="PF05175"/>
    </source>
</evidence>
<dbReference type="Pfam" id="PF05175">
    <property type="entry name" value="MTS"/>
    <property type="match status" value="1"/>
</dbReference>
<feature type="region of interest" description="Disordered" evidence="1">
    <location>
        <begin position="1"/>
        <end position="72"/>
    </location>
</feature>
<dbReference type="InterPro" id="IPR007848">
    <property type="entry name" value="Small_mtfrase_dom"/>
</dbReference>
<gene>
    <name evidence="3" type="ORF">GCM10022214_81040</name>
</gene>
<dbReference type="RefSeq" id="WP_344958248.1">
    <property type="nucleotide sequence ID" value="NZ_BAAAZG010000069.1"/>
</dbReference>
<feature type="region of interest" description="Disordered" evidence="1">
    <location>
        <begin position="141"/>
        <end position="163"/>
    </location>
</feature>
<dbReference type="InterPro" id="IPR029063">
    <property type="entry name" value="SAM-dependent_MTases_sf"/>
</dbReference>
<sequence>MDHEADGRRAVEHRDDHGADRRGDRRPAGRHRRGASGGRRAAGHDDQVGAQVTDNEQGGGQGADEQAGGGRTDELIVRWSEDDAERSARWRSENRTPPPRRVVVADDRMRADEAYRLACEGTALLWRGDFQNARQLLSAMSRRADRTPRRKRRAHGKADVPPPAQRFHLHRQAQGQRARVLGMLLIPVDAGHVVPLRRAPDVRDACQEVYGPAEEPYVVSLRELQGLIGAHEWRAKGVPIPALGGERIHPHYGVFSPIRGEYVDLVARAPLPSTELAYDIGTGTGVLAAVLARRGVARVVATDADPRALACAQENVVRLNLSDRIEVVQADLFPPGRAPLVVCNPPWLPARPTSPLEHAVYDPDSAMLRGFLSGLPAHLTPDGEGWLILSDLAEHLELRTRTELLDAFAEAGLTVVDRLDAKPTHPRATAPDDPLHTARAAETTSLWRLSPA</sequence>
<feature type="domain" description="Methyltransferase small" evidence="2">
    <location>
        <begin position="274"/>
        <end position="348"/>
    </location>
</feature>
<reference evidence="4" key="1">
    <citation type="journal article" date="2019" name="Int. J. Syst. Evol. Microbiol.">
        <title>The Global Catalogue of Microorganisms (GCM) 10K type strain sequencing project: providing services to taxonomists for standard genome sequencing and annotation.</title>
        <authorList>
            <consortium name="The Broad Institute Genomics Platform"/>
            <consortium name="The Broad Institute Genome Sequencing Center for Infectious Disease"/>
            <person name="Wu L."/>
            <person name="Ma J."/>
        </authorList>
    </citation>
    <scope>NUCLEOTIDE SEQUENCE [LARGE SCALE GENOMIC DNA]</scope>
    <source>
        <strain evidence="4">JCM 16702</strain>
    </source>
</reference>
<keyword evidence="4" id="KW-1185">Reference proteome</keyword>
<dbReference type="PANTHER" id="PTHR18895">
    <property type="entry name" value="HEMK METHYLTRANSFERASE"/>
    <property type="match status" value="1"/>
</dbReference>
<dbReference type="InterPro" id="IPR050320">
    <property type="entry name" value="N5-glutamine_MTase"/>
</dbReference>
<evidence type="ECO:0000313" key="4">
    <source>
        <dbReference type="Proteomes" id="UP001500683"/>
    </source>
</evidence>
<accession>A0ABP7X230</accession>
<proteinExistence type="predicted"/>
<keyword evidence="3" id="KW-0489">Methyltransferase</keyword>
<keyword evidence="3" id="KW-0808">Transferase</keyword>
<dbReference type="CDD" id="cd02440">
    <property type="entry name" value="AdoMet_MTases"/>
    <property type="match status" value="1"/>
</dbReference>
<dbReference type="Gene3D" id="3.40.50.150">
    <property type="entry name" value="Vaccinia Virus protein VP39"/>
    <property type="match status" value="1"/>
</dbReference>
<evidence type="ECO:0000313" key="3">
    <source>
        <dbReference type="EMBL" id="GAA4102816.1"/>
    </source>
</evidence>
<dbReference type="SUPFAM" id="SSF53335">
    <property type="entry name" value="S-adenosyl-L-methionine-dependent methyltransferases"/>
    <property type="match status" value="1"/>
</dbReference>
<protein>
    <submittedName>
        <fullName evidence="3">Class I SAM-dependent methyltransferase</fullName>
    </submittedName>
</protein>
<dbReference type="GO" id="GO:0032259">
    <property type="term" value="P:methylation"/>
    <property type="evidence" value="ECO:0007669"/>
    <property type="project" value="UniProtKB-KW"/>
</dbReference>